<protein>
    <submittedName>
        <fullName evidence="2">Lactonase, 7-bladed beta-propeller-domain-containing protein</fullName>
    </submittedName>
</protein>
<dbReference type="InterPro" id="IPR015943">
    <property type="entry name" value="WD40/YVTN_repeat-like_dom_sf"/>
</dbReference>
<gene>
    <name evidence="2" type="ORF">BDK51DRAFT_35321</name>
</gene>
<dbReference type="Proteomes" id="UP000269721">
    <property type="component" value="Unassembled WGS sequence"/>
</dbReference>
<evidence type="ECO:0000313" key="3">
    <source>
        <dbReference type="Proteomes" id="UP000269721"/>
    </source>
</evidence>
<dbReference type="EMBL" id="KZ997151">
    <property type="protein sequence ID" value="RKO87803.1"/>
    <property type="molecule type" value="Genomic_DNA"/>
</dbReference>
<evidence type="ECO:0000256" key="1">
    <source>
        <dbReference type="ARBA" id="ARBA00005564"/>
    </source>
</evidence>
<dbReference type="PANTHER" id="PTHR30344:SF1">
    <property type="entry name" value="6-PHOSPHOGLUCONOLACTONASE"/>
    <property type="match status" value="1"/>
</dbReference>
<reference evidence="3" key="1">
    <citation type="journal article" date="2018" name="Nat. Microbiol.">
        <title>Leveraging single-cell genomics to expand the fungal tree of life.</title>
        <authorList>
            <person name="Ahrendt S.R."/>
            <person name="Quandt C.A."/>
            <person name="Ciobanu D."/>
            <person name="Clum A."/>
            <person name="Salamov A."/>
            <person name="Andreopoulos B."/>
            <person name="Cheng J.F."/>
            <person name="Woyke T."/>
            <person name="Pelin A."/>
            <person name="Henrissat B."/>
            <person name="Reynolds N.K."/>
            <person name="Benny G.L."/>
            <person name="Smith M.E."/>
            <person name="James T.Y."/>
            <person name="Grigoriev I.V."/>
        </authorList>
    </citation>
    <scope>NUCLEOTIDE SEQUENCE [LARGE SCALE GENOMIC DNA]</scope>
</reference>
<dbReference type="InterPro" id="IPR011048">
    <property type="entry name" value="Haem_d1_sf"/>
</dbReference>
<dbReference type="PANTHER" id="PTHR30344">
    <property type="entry name" value="6-PHOSPHOGLUCONOLACTONASE-RELATED"/>
    <property type="match status" value="1"/>
</dbReference>
<evidence type="ECO:0000313" key="2">
    <source>
        <dbReference type="EMBL" id="RKO87803.1"/>
    </source>
</evidence>
<dbReference type="AlphaFoldDB" id="A0A4P9W8L7"/>
<dbReference type="InterPro" id="IPR050282">
    <property type="entry name" value="Cycloisomerase_2"/>
</dbReference>
<proteinExistence type="inferred from homology"/>
<accession>A0A4P9W8L7</accession>
<dbReference type="InterPro" id="IPR019405">
    <property type="entry name" value="Lactonase_7-beta_prop"/>
</dbReference>
<dbReference type="Gene3D" id="2.130.10.10">
    <property type="entry name" value="YVTN repeat-like/Quinoprotein amine dehydrogenase"/>
    <property type="match status" value="1"/>
</dbReference>
<dbReference type="OrthoDB" id="2142986at2759"/>
<name>A0A4P9W8L7_9FUNG</name>
<keyword evidence="3" id="KW-1185">Reference proteome</keyword>
<comment type="similarity">
    <text evidence="1">Belongs to the cycloisomerase 2 family.</text>
</comment>
<dbReference type="GO" id="GO:0017057">
    <property type="term" value="F:6-phosphogluconolactonase activity"/>
    <property type="evidence" value="ECO:0007669"/>
    <property type="project" value="TreeGrafter"/>
</dbReference>
<sequence length="353" mass="37204">MTTATPTDRDRFIFVGTGGSKILTLKFNPTTGTLTPTQTQTPSPTPSFLALHPNLPLLFAGNEVSPGTVTSFAVSCEDGTLTRVDATESGGDGPAHVAVHPEGGSVAAANYGGGSVGVVSVREDGTFVRGSLTRFKYSGSGPDKSRQESPHPHGVYFHPTQPLLLVPDLGTDQIHAHPLSFGSIAPPLLDLVVHRPGGAGPRHLAFHPSLPIAYLVDEMLNTVSALTNDPASGALTFTQSWSLLPDGAARGFDITAAEIALSKDGRFLYVSQRGHELVVVFQVSPADGSLELVQCLKLGGRQPRHFVLADAWMLVALQGSRAIQVLRVLEDGSLEAATILEGLEEEPQCLVLL</sequence>
<dbReference type="SUPFAM" id="SSF51004">
    <property type="entry name" value="C-terminal (heme d1) domain of cytochrome cd1-nitrite reductase"/>
    <property type="match status" value="1"/>
</dbReference>
<dbReference type="Pfam" id="PF10282">
    <property type="entry name" value="Lactonase"/>
    <property type="match status" value="1"/>
</dbReference>
<organism evidence="2 3">
    <name type="scientific">Blyttiomyces helicus</name>
    <dbReference type="NCBI Taxonomy" id="388810"/>
    <lineage>
        <taxon>Eukaryota</taxon>
        <taxon>Fungi</taxon>
        <taxon>Fungi incertae sedis</taxon>
        <taxon>Chytridiomycota</taxon>
        <taxon>Chytridiomycota incertae sedis</taxon>
        <taxon>Chytridiomycetes</taxon>
        <taxon>Chytridiomycetes incertae sedis</taxon>
        <taxon>Blyttiomyces</taxon>
    </lineage>
</organism>